<proteinExistence type="predicted"/>
<accession>A0A9P0HYY4</accession>
<reference evidence="2" key="1">
    <citation type="submission" date="2022-02" db="EMBL/GenBank/DDBJ databases">
        <authorList>
            <person name="King R."/>
        </authorList>
    </citation>
    <scope>NUCLEOTIDE SEQUENCE</scope>
</reference>
<dbReference type="Proteomes" id="UP001153321">
    <property type="component" value="Chromosome 13"/>
</dbReference>
<evidence type="ECO:0000256" key="1">
    <source>
        <dbReference type="SAM" id="MobiDB-lite"/>
    </source>
</evidence>
<evidence type="ECO:0000313" key="3">
    <source>
        <dbReference type="Proteomes" id="UP001153321"/>
    </source>
</evidence>
<keyword evidence="3" id="KW-1185">Reference proteome</keyword>
<organism evidence="2 3">
    <name type="scientific">Spodoptera littoralis</name>
    <name type="common">Egyptian cotton leafworm</name>
    <dbReference type="NCBI Taxonomy" id="7109"/>
    <lineage>
        <taxon>Eukaryota</taxon>
        <taxon>Metazoa</taxon>
        <taxon>Ecdysozoa</taxon>
        <taxon>Arthropoda</taxon>
        <taxon>Hexapoda</taxon>
        <taxon>Insecta</taxon>
        <taxon>Pterygota</taxon>
        <taxon>Neoptera</taxon>
        <taxon>Endopterygota</taxon>
        <taxon>Lepidoptera</taxon>
        <taxon>Glossata</taxon>
        <taxon>Ditrysia</taxon>
        <taxon>Noctuoidea</taxon>
        <taxon>Noctuidae</taxon>
        <taxon>Amphipyrinae</taxon>
        <taxon>Spodoptera</taxon>
    </lineage>
</organism>
<gene>
    <name evidence="2" type="ORF">SPLIT_LOCUS1722</name>
</gene>
<dbReference type="EMBL" id="LR824544">
    <property type="protein sequence ID" value="CAH1636360.1"/>
    <property type="molecule type" value="Genomic_DNA"/>
</dbReference>
<feature type="region of interest" description="Disordered" evidence="1">
    <location>
        <begin position="434"/>
        <end position="464"/>
    </location>
</feature>
<sequence>MCSVIPSLFKKVDVSCSCTNCDSVFCFAKDNEVKSCSCEDCSGSKTCLFYSAVGLYGSHSDATNARSSSRTLPNVVTDVARYIASSVAQLVSPQTINPTVNSSCCAATSPTTTTTTNDTGTNTIELYRKLNLQCSRNKIEQLKKTYLSHKKKPSAPALACDANACQTEQQDFITKKPVASDRTTGIYRTEILKQKLAAEALKNIYVPDLASNKKPTGCTIDSNKNNQIDQCPQNKPIKPANKGSESFDFTHILDSNWNTIETPGYQYAHKSQNCQCIDCVKHNEEKDATHVLMFEPPGYILDLPKIQLSQKYISHSTSCSCEGEKSKVPKECTNVSDTAQKEKCACVTKKMSGSQQGGQCESNAKCKCVTQKLEKPESKIKCTDSKNSKVDAAGHVTDVPTNNVPIKTCVDKLKENCFNNSTFCSYHVEEQKPTHKIEEKKPETESKGTDQSPLISKDTNIKNTQDPNQVKLETLQEVSKKDNCECNVTGKVKYESSGYVLELEQYKPTKNAQDLVKDVLVTQENVVTELPDTNMLKKKLCECKAKPKSKVEPSGYVFDLPKSIPKQKGCDVVSNQKCNEIICNDKKSLGSGTSKTKIELPGYVFKQVIIPEKKKCECSEPPKLIGFTFESPKVVHCVNMEPRDVCGCSAFNENNTNMNCKCRSTAKCKSSGFMLDLPTYKPCPSARKDSCGCQGLDKNKTGSYGNVLDFPKTTQKSCKCPESTKNTFDINRLEMSSKNSNKNNESCVCKGTAKCRQSSTPGYVVDLPTNKSDGCACPKPPKPPIAENKCECNDACRNIASSNQEGFNNKDLEELAAKCKDKRSGYIFDLPVTKPQKGNCECRETKEKVNQPICMPKPIPPKKNCECSEPENKVDLSKYVYVLPKPKPQTSCCKCCPQMTQQKPIPETKKSTCECREEKNKVDQPTCMPKPKKCDCPEPENKVDLSKYVYVLPKPPSTSKTNIKCDCRQSKNKINAESNQPVCTPKPIKPKEPKVNCQCPRESVSCKSKPITQLEPCECPSKTKELGMDSSGYVLDLKPSKKKSCVCTPSEQNKSDLAGYVLELPRYKRTDHKPDKCECTAKKKTASKANQVYRIETSVISPETQNVCNNMLGKQSDTNELLKNLCAPRSTLKKHTDLCKNILKTQTEAIEILKKIYLPQKEFPKSPTNSDEPNKNLNMSSDDKTIVTCPKECQMTEAEADEAAHLLGTAMLSAEVMNMPYTEFNDSLAPKQSDMDKPTKLSKYDIFKRIKEAYKACSCKVCECIAGKVKSEACNCKPCECNECLSYINQTETKTSNNGMGINRKYQCHRCITDKHLRTEHGTSDQQMCDCKPCDCVECAKVMAKLCDCEPCQCVECKTRSIHQRQTLVVAPVGREENVQRLACSCSPCDCIECGLVHSLPSNVMHEMATGTNRHALCRCEICLNEVCDQHGIDSCLCQRRNKVMSKPVEKSTHDFDIRTATTNYNKPLYTRRKKKSSTHDTIAMYAAVPTNYHALTSNDDISSNYQMCNCDECECLHCICQDEAVMNIKSSQLFSSFRTITKSDLNVPSKSILNSHEDCKSQRSCSCQLCKRQYDYSHSIYTSASNFTEDCECETCECIKCGRDIKSDRYLSNISCQSIKSKPTYDINYREEMLGTALPLIKKGEVLTPSTHRFKVQNQVLRKQNSNALSVSVKEVMSNKKSPITIISHKSTNQSSRLSKQSSRMSPSIKIGSITKANIIDTKKTQIINKNNSIDNEVSSYFSGYSSFNTSPIASGHRKYGGSASPISRNKYKSWESSCNSSGHDYPEYLIQFPPSTLDTGLVDVMELNSNQTKSSEKSNLSPNSYSNYNIDKLSYDDVSTRENTTDKSSLLDTFKSEMTSNKQNELKKSQKGQIYYDSHNNRDEISCCRDVPEHAVLASSQFYKLEMKHKSNYQKNQNIKSITNKDDLQDSTYFIDSRCSLKNDRKKTKDFNLVNNLNNFYRARKVFDSKIVQKKTASVVLPVHRELHNNNNKIWYPKCIPRPSLINYNTEIINAADFKRVRKTLKEAKEFSLELMRLLIMYENANKEFESISDKLKLSHACLISGDFEVRREENSDKNNVMKRKQDQEKSYNLIENALHGRRSEPKSAELNTDLQITTICNKNISNLEKVKREDNWSEDIAQTRKLNLLEEIEFNLNRNEQSHTDMAKAKTSDQIEAAENIEAEKDITNVSNRIAENNEDIRQKEQINKKNYTKYKKPRRKVIISKKISVRNSNEMKTKSYVKQRVTFGTSTTELSDSTSKSINEPHTKLSVNFSEKVDQQKCNAEEHYNNLKQIMRKIDTVFAGIEENPITTSTETNEFHNHLDSYASNNTVKHEIKDTSPWPILRKNFSWSARPQTKSNVSNFPSLDLQIKQRVQSISQQTATPRKRRHENKALASLHVEVQKLLDMPILQSQHCNKYPVEYPKEILKTQPKTITESKFEEMPESSYRRKVDKEARGSYAGTMKSKFDETSGSLGSCWSMVDEGEGCSVENNIELEYEERPKLVPTYSERVDRGVFCNLTNKLAPESKESLVFTFVLESCA</sequence>
<feature type="compositionally biased region" description="Polar residues" evidence="1">
    <location>
        <begin position="449"/>
        <end position="464"/>
    </location>
</feature>
<protein>
    <submittedName>
        <fullName evidence="2">Uncharacterized protein</fullName>
    </submittedName>
</protein>
<feature type="region of interest" description="Disordered" evidence="1">
    <location>
        <begin position="1163"/>
        <end position="1182"/>
    </location>
</feature>
<evidence type="ECO:0000313" key="2">
    <source>
        <dbReference type="EMBL" id="CAH1636360.1"/>
    </source>
</evidence>
<feature type="compositionally biased region" description="Polar residues" evidence="1">
    <location>
        <begin position="1166"/>
        <end position="1180"/>
    </location>
</feature>
<feature type="compositionally biased region" description="Basic and acidic residues" evidence="1">
    <location>
        <begin position="434"/>
        <end position="448"/>
    </location>
</feature>
<name>A0A9P0HYY4_SPOLI</name>